<sequence length="258" mass="28931">MVPLQKDTLWLECTNPEFPLGFVHNDISGHEALIVSEDGGKVVRLPDYSDSLNVESNFVNVSLTAEGGAKIDAQKSCFVKIYDDYAGFSKLKFSDQAEHLTGIIKIPNVVMEKITVNESKLPLPYIDISYTWNTRQYGSKSGTRLFIPVNPYRSTFESMKVSDRTHGIDIQRGFKDVDTIVINIPVGYVIESMPSGVEVKTSFGCFRSNCLIDGQTIKIIHSFYLPSGRYPLGQYGDFLKFFEVVNTAYKGKIVLKKN</sequence>
<dbReference type="AlphaFoldDB" id="A0A645CNX6"/>
<evidence type="ECO:0000313" key="1">
    <source>
        <dbReference type="EMBL" id="MPM78472.1"/>
    </source>
</evidence>
<comment type="caution">
    <text evidence="1">The sequence shown here is derived from an EMBL/GenBank/DDBJ whole genome shotgun (WGS) entry which is preliminary data.</text>
</comment>
<name>A0A645CNX6_9ZZZZ</name>
<proteinExistence type="predicted"/>
<organism evidence="1">
    <name type="scientific">bioreactor metagenome</name>
    <dbReference type="NCBI Taxonomy" id="1076179"/>
    <lineage>
        <taxon>unclassified sequences</taxon>
        <taxon>metagenomes</taxon>
        <taxon>ecological metagenomes</taxon>
    </lineage>
</organism>
<reference evidence="1" key="1">
    <citation type="submission" date="2019-08" db="EMBL/GenBank/DDBJ databases">
        <authorList>
            <person name="Kucharzyk K."/>
            <person name="Murdoch R.W."/>
            <person name="Higgins S."/>
            <person name="Loffler F."/>
        </authorList>
    </citation>
    <scope>NUCLEOTIDE SEQUENCE</scope>
</reference>
<gene>
    <name evidence="1" type="ORF">SDC9_125483</name>
</gene>
<dbReference type="Gene3D" id="2.60.120.1130">
    <property type="match status" value="1"/>
</dbReference>
<dbReference type="EMBL" id="VSSQ01028671">
    <property type="protein sequence ID" value="MPM78472.1"/>
    <property type="molecule type" value="Genomic_DNA"/>
</dbReference>
<accession>A0A645CNX6</accession>
<protein>
    <recommendedName>
        <fullName evidence="2">DUF3858 domain-containing protein</fullName>
    </recommendedName>
</protein>
<evidence type="ECO:0008006" key="2">
    <source>
        <dbReference type="Google" id="ProtNLM"/>
    </source>
</evidence>